<proteinExistence type="predicted"/>
<dbReference type="STRING" id="927083.DB32_001284"/>
<keyword evidence="8" id="KW-1185">Reference proteome</keyword>
<feature type="transmembrane region" description="Helical" evidence="5">
    <location>
        <begin position="140"/>
        <end position="160"/>
    </location>
</feature>
<dbReference type="Pfam" id="PF07690">
    <property type="entry name" value="MFS_1"/>
    <property type="match status" value="1"/>
</dbReference>
<feature type="transmembrane region" description="Helical" evidence="5">
    <location>
        <begin position="110"/>
        <end position="128"/>
    </location>
</feature>
<dbReference type="EMBL" id="CP011125">
    <property type="protein sequence ID" value="AKF04135.1"/>
    <property type="molecule type" value="Genomic_DNA"/>
</dbReference>
<keyword evidence="3 5" id="KW-1133">Transmembrane helix</keyword>
<evidence type="ECO:0000256" key="2">
    <source>
        <dbReference type="ARBA" id="ARBA00022692"/>
    </source>
</evidence>
<evidence type="ECO:0000256" key="3">
    <source>
        <dbReference type="ARBA" id="ARBA00022989"/>
    </source>
</evidence>
<dbReference type="InterPro" id="IPR020846">
    <property type="entry name" value="MFS_dom"/>
</dbReference>
<dbReference type="GO" id="GO:0046943">
    <property type="term" value="F:carboxylic acid transmembrane transporter activity"/>
    <property type="evidence" value="ECO:0007669"/>
    <property type="project" value="TreeGrafter"/>
</dbReference>
<dbReference type="SUPFAM" id="SSF103473">
    <property type="entry name" value="MFS general substrate transporter"/>
    <property type="match status" value="1"/>
</dbReference>
<keyword evidence="2 5" id="KW-0812">Transmembrane</keyword>
<name>A0A0F6YGW5_9BACT</name>
<reference evidence="7 8" key="1">
    <citation type="submission" date="2015-03" db="EMBL/GenBank/DDBJ databases">
        <title>Genome assembly of Sandaracinus amylolyticus DSM 53668.</title>
        <authorList>
            <person name="Sharma G."/>
            <person name="Subramanian S."/>
        </authorList>
    </citation>
    <scope>NUCLEOTIDE SEQUENCE [LARGE SCALE GENOMIC DNA]</scope>
    <source>
        <strain evidence="7 8">DSM 53668</strain>
    </source>
</reference>
<comment type="subcellular location">
    <subcellularLocation>
        <location evidence="1">Membrane</location>
        <topology evidence="1">Multi-pass membrane protein</topology>
    </subcellularLocation>
</comment>
<feature type="transmembrane region" description="Helical" evidence="5">
    <location>
        <begin position="310"/>
        <end position="331"/>
    </location>
</feature>
<evidence type="ECO:0000313" key="7">
    <source>
        <dbReference type="EMBL" id="AKF04135.1"/>
    </source>
</evidence>
<feature type="transmembrane region" description="Helical" evidence="5">
    <location>
        <begin position="256"/>
        <end position="274"/>
    </location>
</feature>
<keyword evidence="4 5" id="KW-0472">Membrane</keyword>
<evidence type="ECO:0000256" key="4">
    <source>
        <dbReference type="ARBA" id="ARBA00023136"/>
    </source>
</evidence>
<dbReference type="KEGG" id="samy:DB32_001284"/>
<dbReference type="InterPro" id="IPR036259">
    <property type="entry name" value="MFS_trans_sf"/>
</dbReference>
<organism evidence="7 8">
    <name type="scientific">Sandaracinus amylolyticus</name>
    <dbReference type="NCBI Taxonomy" id="927083"/>
    <lineage>
        <taxon>Bacteria</taxon>
        <taxon>Pseudomonadati</taxon>
        <taxon>Myxococcota</taxon>
        <taxon>Polyangia</taxon>
        <taxon>Polyangiales</taxon>
        <taxon>Sandaracinaceae</taxon>
        <taxon>Sandaracinus</taxon>
    </lineage>
</organism>
<feature type="transmembrane region" description="Helical" evidence="5">
    <location>
        <begin position="374"/>
        <end position="395"/>
    </location>
</feature>
<evidence type="ECO:0000313" key="8">
    <source>
        <dbReference type="Proteomes" id="UP000034883"/>
    </source>
</evidence>
<dbReference type="GO" id="GO:0005886">
    <property type="term" value="C:plasma membrane"/>
    <property type="evidence" value="ECO:0007669"/>
    <property type="project" value="TreeGrafter"/>
</dbReference>
<dbReference type="Gene3D" id="1.20.1250.20">
    <property type="entry name" value="MFS general substrate transporter like domains"/>
    <property type="match status" value="2"/>
</dbReference>
<feature type="transmembrane region" description="Helical" evidence="5">
    <location>
        <begin position="351"/>
        <end position="368"/>
    </location>
</feature>
<dbReference type="PROSITE" id="PS50850">
    <property type="entry name" value="MFS"/>
    <property type="match status" value="1"/>
</dbReference>
<evidence type="ECO:0000259" key="6">
    <source>
        <dbReference type="PROSITE" id="PS50850"/>
    </source>
</evidence>
<evidence type="ECO:0000256" key="5">
    <source>
        <dbReference type="SAM" id="Phobius"/>
    </source>
</evidence>
<dbReference type="AlphaFoldDB" id="A0A0F6YGW5"/>
<feature type="transmembrane region" description="Helical" evidence="5">
    <location>
        <begin position="220"/>
        <end position="241"/>
    </location>
</feature>
<dbReference type="Proteomes" id="UP000034883">
    <property type="component" value="Chromosome"/>
</dbReference>
<gene>
    <name evidence="7" type="ORF">DB32_001284</name>
</gene>
<protein>
    <submittedName>
        <fullName evidence="7">Sialic acid transporter (Permease) NanT</fullName>
    </submittedName>
</protein>
<feature type="domain" description="Major facilitator superfamily (MFS) profile" evidence="6">
    <location>
        <begin position="16"/>
        <end position="399"/>
    </location>
</feature>
<accession>A0A0F6YGW5</accession>
<evidence type="ECO:0000256" key="1">
    <source>
        <dbReference type="ARBA" id="ARBA00004141"/>
    </source>
</evidence>
<dbReference type="PANTHER" id="PTHR23508">
    <property type="entry name" value="CARBOXYLIC ACID TRANSPORTER PROTEIN HOMOLOG"/>
    <property type="match status" value="1"/>
</dbReference>
<feature type="transmembrane region" description="Helical" evidence="5">
    <location>
        <begin position="51"/>
        <end position="70"/>
    </location>
</feature>
<feature type="transmembrane region" description="Helical" evidence="5">
    <location>
        <begin position="82"/>
        <end position="104"/>
    </location>
</feature>
<dbReference type="InterPro" id="IPR005829">
    <property type="entry name" value="Sugar_transporter_CS"/>
</dbReference>
<dbReference type="InterPro" id="IPR011701">
    <property type="entry name" value="MFS"/>
</dbReference>
<feature type="transmembrane region" description="Helical" evidence="5">
    <location>
        <begin position="286"/>
        <end position="304"/>
    </location>
</feature>
<dbReference type="PANTHER" id="PTHR23508:SF10">
    <property type="entry name" value="CARBOXYLIC ACID TRANSPORTER PROTEIN HOMOLOG"/>
    <property type="match status" value="1"/>
</dbReference>
<sequence>MSHPVAQPLTAYQRKLFVFLGVATFFEGFDQMALAQILPTLRDEMHLGEWETGLLVAFVNLGTVVAYLLVRQADVWGRRAVLSLTIAGYTLFSFASGLVSSPWLFGALQFVARIFLIGEWAVSVIYAAEEFPASRRGMVIGVISAWSALGAVVCAGVVPLLVRSPFGWRTVYFVGTVPLVLLAFARRSLRETDRFAALAPEERVASSLTRILHTPYRARVLQLALIWGLTYVCTQTAVTFFKQHAVEDLGMPDTRVGLLISVAAVVSMPLVFAVGRLLDVTGRRRGSVVIFVLTAAGALGSYTLEGEALLFGPVVLAIFGASAVLPALNAFTTELFPTELRSDAFAWSNNLLGRLGYVVAPIAVGLAAEEIGWGLAVASTAIGPILALVLILKWLPETRGRELEDTSAMR</sequence>
<dbReference type="OrthoDB" id="9814026at2"/>
<feature type="transmembrane region" description="Helical" evidence="5">
    <location>
        <begin position="166"/>
        <end position="185"/>
    </location>
</feature>
<dbReference type="CDD" id="cd17316">
    <property type="entry name" value="MFS_SV2_like"/>
    <property type="match status" value="1"/>
</dbReference>
<dbReference type="RefSeq" id="WP_053231511.1">
    <property type="nucleotide sequence ID" value="NZ_CP011125.1"/>
</dbReference>
<dbReference type="PROSITE" id="PS00216">
    <property type="entry name" value="SUGAR_TRANSPORT_1"/>
    <property type="match status" value="1"/>
</dbReference>